<dbReference type="OrthoDB" id="5294844at2"/>
<dbReference type="Proteomes" id="UP000414233">
    <property type="component" value="Unassembled WGS sequence"/>
</dbReference>
<dbReference type="Gene3D" id="3.40.50.10540">
    <property type="entry name" value="Crotonobetainyl-coa:carnitine coa-transferase, domain 1"/>
    <property type="match status" value="1"/>
</dbReference>
<dbReference type="Gene3D" id="3.30.60.110">
    <property type="match status" value="1"/>
</dbReference>
<dbReference type="InterPro" id="IPR044855">
    <property type="entry name" value="CoA-Trfase_III_dom3_sf"/>
</dbReference>
<dbReference type="InterPro" id="IPR023606">
    <property type="entry name" value="CoA-Trfase_III_dom_1_sf"/>
</dbReference>
<organism evidence="1 2">
    <name type="scientific">Pandoraea terrae</name>
    <dbReference type="NCBI Taxonomy" id="1537710"/>
    <lineage>
        <taxon>Bacteria</taxon>
        <taxon>Pseudomonadati</taxon>
        <taxon>Pseudomonadota</taxon>
        <taxon>Betaproteobacteria</taxon>
        <taxon>Burkholderiales</taxon>
        <taxon>Burkholderiaceae</taxon>
        <taxon>Pandoraea</taxon>
    </lineage>
</organism>
<gene>
    <name evidence="1" type="ORF">PTE30175_01746</name>
</gene>
<evidence type="ECO:0000313" key="2">
    <source>
        <dbReference type="Proteomes" id="UP000414233"/>
    </source>
</evidence>
<proteinExistence type="predicted"/>
<dbReference type="AlphaFoldDB" id="A0A5E4U421"/>
<keyword evidence="1" id="KW-0808">Transferase</keyword>
<dbReference type="InterPro" id="IPR050509">
    <property type="entry name" value="CoA-transferase_III"/>
</dbReference>
<dbReference type="PANTHER" id="PTHR48228">
    <property type="entry name" value="SUCCINYL-COA--D-CITRAMALATE COA-TRANSFERASE"/>
    <property type="match status" value="1"/>
</dbReference>
<dbReference type="EMBL" id="CABPRZ010000006">
    <property type="protein sequence ID" value="VVD94836.1"/>
    <property type="molecule type" value="Genomic_DNA"/>
</dbReference>
<dbReference type="Pfam" id="PF02515">
    <property type="entry name" value="CoA_transf_3"/>
    <property type="match status" value="1"/>
</dbReference>
<keyword evidence="2" id="KW-1185">Reference proteome</keyword>
<evidence type="ECO:0000313" key="1">
    <source>
        <dbReference type="EMBL" id="VVD94836.1"/>
    </source>
</evidence>
<protein>
    <submittedName>
        <fullName evidence="1">CoA transferase</fullName>
    </submittedName>
</protein>
<sequence>MGPLHGFRVIEMAGIGPCPMAGMMLADMGAEVIRVERGTRLSPDQLNDVSFRGKKSIALDLKKPGGVDALLRLVDEADVLLEGYRPGVAERLGIGPEACRARNPKLVYGRMTGWGQEGPMAQASGHDINYIALAGALYAMGRRGERPIPPLNVVGDMGGGGMLLAMGVIAALLEAQRSGQGQVVDAAMVDGTAQLMWMFHGLQAGGFWNAEKRGVNVTDGGAPFYDVYETADGQYVAVGAIEPQFYGELVRLSGANAGTMAAQYDERRWPEMREELERVFKTRTRAEWCSSLEGSDACFAPVLSLLEAPGHPHNQERGTYIEVDGIVQPAPAPRFSRTASEVRHGARPAGADGEALLSAAGFTPTEIESLRRDGVLLKC</sequence>
<dbReference type="SUPFAM" id="SSF89796">
    <property type="entry name" value="CoA-transferase family III (CaiB/BaiF)"/>
    <property type="match status" value="1"/>
</dbReference>
<dbReference type="RefSeq" id="WP_150696678.1">
    <property type="nucleotide sequence ID" value="NZ_CABPRZ010000006.1"/>
</dbReference>
<dbReference type="GO" id="GO:0016740">
    <property type="term" value="F:transferase activity"/>
    <property type="evidence" value="ECO:0007669"/>
    <property type="project" value="UniProtKB-KW"/>
</dbReference>
<dbReference type="PANTHER" id="PTHR48228:SF5">
    <property type="entry name" value="ALPHA-METHYLACYL-COA RACEMASE"/>
    <property type="match status" value="1"/>
</dbReference>
<accession>A0A5E4U421</accession>
<name>A0A5E4U421_9BURK</name>
<dbReference type="InterPro" id="IPR003673">
    <property type="entry name" value="CoA-Trfase_fam_III"/>
</dbReference>
<reference evidence="1 2" key="1">
    <citation type="submission" date="2019-08" db="EMBL/GenBank/DDBJ databases">
        <authorList>
            <person name="Peeters C."/>
        </authorList>
    </citation>
    <scope>NUCLEOTIDE SEQUENCE [LARGE SCALE GENOMIC DNA]</scope>
    <source>
        <strain evidence="1 2">LMG 30175</strain>
    </source>
</reference>
<dbReference type="Gene3D" id="3.30.1540.10">
    <property type="entry name" value="formyl-coa transferase, domain 3"/>
    <property type="match status" value="1"/>
</dbReference>